<dbReference type="Gene3D" id="3.40.50.720">
    <property type="entry name" value="NAD(P)-binding Rossmann-like Domain"/>
    <property type="match status" value="1"/>
</dbReference>
<evidence type="ECO:0000256" key="6">
    <source>
        <dbReference type="ARBA" id="ARBA00047561"/>
    </source>
</evidence>
<proteinExistence type="predicted"/>
<accession>A0A934J157</accession>
<evidence type="ECO:0000256" key="4">
    <source>
        <dbReference type="ARBA" id="ARBA00023027"/>
    </source>
</evidence>
<dbReference type="RefSeq" id="WP_199020510.1">
    <property type="nucleotide sequence ID" value="NZ_JAELUP010000103.1"/>
</dbReference>
<evidence type="ECO:0000256" key="2">
    <source>
        <dbReference type="ARBA" id="ARBA00012400"/>
    </source>
</evidence>
<dbReference type="SUPFAM" id="SSF51735">
    <property type="entry name" value="NAD(P)-binding Rossmann-fold domains"/>
    <property type="match status" value="1"/>
</dbReference>
<dbReference type="NCBIfam" id="TIGR01470">
    <property type="entry name" value="cysG_Nterm"/>
    <property type="match status" value="1"/>
</dbReference>
<dbReference type="InterPro" id="IPR006367">
    <property type="entry name" value="Sirohaem_synthase_N"/>
</dbReference>
<keyword evidence="4" id="KW-0520">NAD</keyword>
<evidence type="ECO:0000313" key="8">
    <source>
        <dbReference type="EMBL" id="MBJ6362911.1"/>
    </source>
</evidence>
<reference evidence="8" key="1">
    <citation type="submission" date="2020-12" db="EMBL/GenBank/DDBJ databases">
        <authorList>
            <person name="Huq M.A."/>
        </authorList>
    </citation>
    <scope>NUCLEOTIDE SEQUENCE</scope>
    <source>
        <strain evidence="8">MAHUQ-46</strain>
    </source>
</reference>
<dbReference type="PANTHER" id="PTHR35330:SF1">
    <property type="entry name" value="SIROHEME BIOSYNTHESIS PROTEIN MET8"/>
    <property type="match status" value="1"/>
</dbReference>
<keyword evidence="9" id="KW-1185">Reference proteome</keyword>
<dbReference type="Pfam" id="PF13241">
    <property type="entry name" value="NAD_binding_7"/>
    <property type="match status" value="1"/>
</dbReference>
<evidence type="ECO:0000256" key="5">
    <source>
        <dbReference type="ARBA" id="ARBA00023244"/>
    </source>
</evidence>
<dbReference type="PANTHER" id="PTHR35330">
    <property type="entry name" value="SIROHEME BIOSYNTHESIS PROTEIN MET8"/>
    <property type="match status" value="1"/>
</dbReference>
<comment type="catalytic activity">
    <reaction evidence="6">
        <text>precorrin-2 + NAD(+) = sirohydrochlorin + NADH + 2 H(+)</text>
        <dbReference type="Rhea" id="RHEA:15613"/>
        <dbReference type="ChEBI" id="CHEBI:15378"/>
        <dbReference type="ChEBI" id="CHEBI:57540"/>
        <dbReference type="ChEBI" id="CHEBI:57945"/>
        <dbReference type="ChEBI" id="CHEBI:58351"/>
        <dbReference type="ChEBI" id="CHEBI:58827"/>
        <dbReference type="EC" id="1.3.1.76"/>
    </reaction>
</comment>
<dbReference type="GO" id="GO:0019354">
    <property type="term" value="P:siroheme biosynthetic process"/>
    <property type="evidence" value="ECO:0007669"/>
    <property type="project" value="InterPro"/>
</dbReference>
<dbReference type="GO" id="GO:0004325">
    <property type="term" value="F:ferrochelatase activity"/>
    <property type="evidence" value="ECO:0007669"/>
    <property type="project" value="InterPro"/>
</dbReference>
<dbReference type="Pfam" id="PF14824">
    <property type="entry name" value="Sirohm_synth_M"/>
    <property type="match status" value="1"/>
</dbReference>
<dbReference type="SUPFAM" id="SSF75615">
    <property type="entry name" value="Siroheme synthase middle domains-like"/>
    <property type="match status" value="1"/>
</dbReference>
<keyword evidence="5" id="KW-0627">Porphyrin biosynthesis</keyword>
<evidence type="ECO:0000259" key="7">
    <source>
        <dbReference type="Pfam" id="PF14824"/>
    </source>
</evidence>
<gene>
    <name evidence="8" type="ORF">JFN88_17055</name>
</gene>
<dbReference type="GO" id="GO:0043115">
    <property type="term" value="F:precorrin-2 dehydrogenase activity"/>
    <property type="evidence" value="ECO:0007669"/>
    <property type="project" value="UniProtKB-EC"/>
</dbReference>
<dbReference type="EC" id="1.3.1.76" evidence="2"/>
<feature type="domain" description="Siroheme synthase central" evidence="7">
    <location>
        <begin position="120"/>
        <end position="145"/>
    </location>
</feature>
<sequence length="227" mass="25055">MESYYPVLLKVKGRRCLVAGGGSVAQRKVRGLLEAGADVVLAAPQVTPRLAELARQGDIRLLAREYESGDLSGAMLVFALTDQRHINARIAEEARRAGIPVNVADEGEAGDFILPAVLRRGPLILTVSTSGASPAYAGQIKEQLDKTFGEELGVYVDWLGRLRELAGRVIPDVGLRRELLREAVQYPPPEDMEDFNENRFMLYIKELEQKVIERGVQHGQQDNYSGN</sequence>
<dbReference type="InterPro" id="IPR028161">
    <property type="entry name" value="Met8-like"/>
</dbReference>
<name>A0A934J157_9BACL</name>
<protein>
    <recommendedName>
        <fullName evidence="2">precorrin-2 dehydrogenase</fullName>
        <ecNumber evidence="2">1.3.1.76</ecNumber>
    </recommendedName>
</protein>
<dbReference type="EMBL" id="JAELUP010000103">
    <property type="protein sequence ID" value="MBJ6362911.1"/>
    <property type="molecule type" value="Genomic_DNA"/>
</dbReference>
<dbReference type="InterPro" id="IPR042518">
    <property type="entry name" value="SirC_C"/>
</dbReference>
<evidence type="ECO:0000256" key="3">
    <source>
        <dbReference type="ARBA" id="ARBA00023002"/>
    </source>
</evidence>
<dbReference type="AlphaFoldDB" id="A0A934J157"/>
<evidence type="ECO:0000313" key="9">
    <source>
        <dbReference type="Proteomes" id="UP000640274"/>
    </source>
</evidence>
<organism evidence="8 9">
    <name type="scientific">Paenibacillus roseus</name>
    <dbReference type="NCBI Taxonomy" id="2798579"/>
    <lineage>
        <taxon>Bacteria</taxon>
        <taxon>Bacillati</taxon>
        <taxon>Bacillota</taxon>
        <taxon>Bacilli</taxon>
        <taxon>Bacillales</taxon>
        <taxon>Paenibacillaceae</taxon>
        <taxon>Paenibacillus</taxon>
    </lineage>
</organism>
<comment type="caution">
    <text evidence="8">The sequence shown here is derived from an EMBL/GenBank/DDBJ whole genome shotgun (WGS) entry which is preliminary data.</text>
</comment>
<dbReference type="InterPro" id="IPR028281">
    <property type="entry name" value="Sirohaem_synthase_central"/>
</dbReference>
<evidence type="ECO:0000256" key="1">
    <source>
        <dbReference type="ARBA" id="ARBA00005010"/>
    </source>
</evidence>
<dbReference type="Gene3D" id="1.10.8.610">
    <property type="entry name" value="SirC, precorrin-2 dehydrogenase, C-terminal helical domain-like"/>
    <property type="match status" value="1"/>
</dbReference>
<dbReference type="InterPro" id="IPR036291">
    <property type="entry name" value="NAD(P)-bd_dom_sf"/>
</dbReference>
<keyword evidence="3" id="KW-0560">Oxidoreductase</keyword>
<dbReference type="Proteomes" id="UP000640274">
    <property type="component" value="Unassembled WGS sequence"/>
</dbReference>
<comment type="pathway">
    <text evidence="1">Porphyrin-containing compound metabolism; siroheme biosynthesis; sirohydrochlorin from precorrin-2: step 1/1.</text>
</comment>